<comment type="catalytic activity">
    <reaction evidence="1 7">
        <text>[phosphatase 2A protein]-C-terminal L-leucine + S-adenosyl-L-methionine = [phosphatase 2A protein]-C-terminal L-leucine methyl ester + S-adenosyl-L-homocysteine</text>
        <dbReference type="Rhea" id="RHEA:48544"/>
        <dbReference type="Rhea" id="RHEA-COMP:12134"/>
        <dbReference type="Rhea" id="RHEA-COMP:12135"/>
        <dbReference type="ChEBI" id="CHEBI:57856"/>
        <dbReference type="ChEBI" id="CHEBI:59789"/>
        <dbReference type="ChEBI" id="CHEBI:90516"/>
        <dbReference type="ChEBI" id="CHEBI:90517"/>
        <dbReference type="EC" id="2.1.1.233"/>
    </reaction>
</comment>
<dbReference type="Gene3D" id="3.40.50.150">
    <property type="entry name" value="Vaccinia Virus protein VP39"/>
    <property type="match status" value="1"/>
</dbReference>
<dbReference type="EMBL" id="JARKHS020026460">
    <property type="protein sequence ID" value="KAK8766314.1"/>
    <property type="molecule type" value="Genomic_DNA"/>
</dbReference>
<evidence type="ECO:0000256" key="6">
    <source>
        <dbReference type="ARBA" id="ARBA00022691"/>
    </source>
</evidence>
<dbReference type="InterPro" id="IPR029063">
    <property type="entry name" value="SAM-dependent_MTases_sf"/>
</dbReference>
<protein>
    <recommendedName>
        <fullName evidence="7">Leucine carboxyl methyltransferase 1</fullName>
        <ecNumber evidence="7">2.1.1.233</ecNumber>
    </recommendedName>
</protein>
<dbReference type="InterPro" id="IPR016651">
    <property type="entry name" value="LCMT1"/>
</dbReference>
<dbReference type="PIRSF" id="PIRSF016305">
    <property type="entry name" value="LCM_mtfrase"/>
    <property type="match status" value="1"/>
</dbReference>
<keyword evidence="5 7" id="KW-0808">Transferase</keyword>
<evidence type="ECO:0000256" key="8">
    <source>
        <dbReference type="PIRSR" id="PIRSR016305-1"/>
    </source>
</evidence>
<keyword evidence="4 7" id="KW-0489">Methyltransferase</keyword>
<proteinExistence type="inferred from homology"/>
<dbReference type="InterPro" id="IPR007213">
    <property type="entry name" value="Ppm1/Ppm2/Tcmp"/>
</dbReference>
<evidence type="ECO:0000256" key="7">
    <source>
        <dbReference type="PIRNR" id="PIRNR016305"/>
    </source>
</evidence>
<dbReference type="GO" id="GO:0009966">
    <property type="term" value="P:regulation of signal transduction"/>
    <property type="evidence" value="ECO:0007669"/>
    <property type="project" value="UniProtKB-ARBA"/>
</dbReference>
<dbReference type="GO" id="GO:0005829">
    <property type="term" value="C:cytosol"/>
    <property type="evidence" value="ECO:0007669"/>
    <property type="project" value="TreeGrafter"/>
</dbReference>
<feature type="binding site" evidence="8">
    <location>
        <position position="79"/>
    </location>
    <ligand>
        <name>S-adenosyl-L-methionine</name>
        <dbReference type="ChEBI" id="CHEBI:59789"/>
    </ligand>
</feature>
<accession>A0AAQ4DV24</accession>
<name>A0AAQ4DV24_AMBAM</name>
<evidence type="ECO:0000256" key="1">
    <source>
        <dbReference type="ARBA" id="ARBA00000724"/>
    </source>
</evidence>
<dbReference type="GO" id="GO:0018423">
    <property type="term" value="F:protein C-terminal leucine carboxyl O-methyltransferase activity"/>
    <property type="evidence" value="ECO:0007669"/>
    <property type="project" value="UniProtKB-EC"/>
</dbReference>
<dbReference type="EC" id="2.1.1.233" evidence="7"/>
<evidence type="ECO:0000256" key="4">
    <source>
        <dbReference type="ARBA" id="ARBA00022603"/>
    </source>
</evidence>
<feature type="binding site" evidence="8">
    <location>
        <position position="54"/>
    </location>
    <ligand>
        <name>S-adenosyl-L-methionine</name>
        <dbReference type="ChEBI" id="CHEBI:59789"/>
    </ligand>
</feature>
<keyword evidence="10" id="KW-1185">Reference proteome</keyword>
<organism evidence="9 10">
    <name type="scientific">Amblyomma americanum</name>
    <name type="common">Lone star tick</name>
    <dbReference type="NCBI Taxonomy" id="6943"/>
    <lineage>
        <taxon>Eukaryota</taxon>
        <taxon>Metazoa</taxon>
        <taxon>Ecdysozoa</taxon>
        <taxon>Arthropoda</taxon>
        <taxon>Chelicerata</taxon>
        <taxon>Arachnida</taxon>
        <taxon>Acari</taxon>
        <taxon>Parasitiformes</taxon>
        <taxon>Ixodida</taxon>
        <taxon>Ixodoidea</taxon>
        <taxon>Ixodidae</taxon>
        <taxon>Amblyomminae</taxon>
        <taxon>Amblyomma</taxon>
    </lineage>
</organism>
<dbReference type="AlphaFoldDB" id="A0AAQ4DV24"/>
<evidence type="ECO:0000313" key="10">
    <source>
        <dbReference type="Proteomes" id="UP001321473"/>
    </source>
</evidence>
<feature type="binding site" evidence="8">
    <location>
        <position position="197"/>
    </location>
    <ligand>
        <name>S-adenosyl-L-methionine</name>
        <dbReference type="ChEBI" id="CHEBI:59789"/>
    </ligand>
</feature>
<keyword evidence="6 7" id="KW-0949">S-adenosyl-L-methionine</keyword>
<evidence type="ECO:0000313" key="9">
    <source>
        <dbReference type="EMBL" id="KAK8766314.1"/>
    </source>
</evidence>
<dbReference type="Proteomes" id="UP001321473">
    <property type="component" value="Unassembled WGS sequence"/>
</dbReference>
<dbReference type="FunFam" id="3.40.50.150:FF:000092">
    <property type="entry name" value="Leucine carboxyl methyltransferase 1"/>
    <property type="match status" value="1"/>
</dbReference>
<gene>
    <name evidence="9" type="ORF">V5799_006902</name>
</gene>
<reference evidence="9 10" key="1">
    <citation type="journal article" date="2023" name="Arcadia Sci">
        <title>De novo assembly of a long-read Amblyomma americanum tick genome.</title>
        <authorList>
            <person name="Chou S."/>
            <person name="Poskanzer K.E."/>
            <person name="Rollins M."/>
            <person name="Thuy-Boun P.S."/>
        </authorList>
    </citation>
    <scope>NUCLEOTIDE SEQUENCE [LARGE SCALE GENOMIC DNA]</scope>
    <source>
        <strain evidence="9">F_SG_1</strain>
        <tissue evidence="9">Salivary glands</tissue>
    </source>
</reference>
<dbReference type="PANTHER" id="PTHR13600">
    <property type="entry name" value="LEUCINE CARBOXYL METHYLTRANSFERASE"/>
    <property type="match status" value="1"/>
</dbReference>
<dbReference type="SUPFAM" id="SSF53335">
    <property type="entry name" value="S-adenosyl-L-methionine-dependent methyltransferases"/>
    <property type="match status" value="1"/>
</dbReference>
<comment type="caution">
    <text evidence="9">The sequence shown here is derived from an EMBL/GenBank/DDBJ whole genome shotgun (WGS) entry which is preliminary data.</text>
</comment>
<evidence type="ECO:0000256" key="5">
    <source>
        <dbReference type="ARBA" id="ARBA00022679"/>
    </source>
</evidence>
<evidence type="ECO:0000256" key="3">
    <source>
        <dbReference type="ARBA" id="ARBA00010703"/>
    </source>
</evidence>
<dbReference type="PANTHER" id="PTHR13600:SF33">
    <property type="entry name" value="LEUCINE CARBOXYL METHYLTRANSFERASE 1"/>
    <property type="match status" value="1"/>
</dbReference>
<dbReference type="Pfam" id="PF04072">
    <property type="entry name" value="LCM"/>
    <property type="match status" value="1"/>
</dbReference>
<sequence length="339" mass="38822">MMSEEDPVIQTNIDAALSKRDAVSKGYWHDPYIQYFVKSSERKTPEISRGYYARVQAVKMLLDKFLKLYGPECQIVNLGAGFDTLFWRLMDDKAQFRSLVEVDLPAVTTRKCYYIRLRKQLLKGIATEDVFNQLLIHRSSGLSTPNFDDDVRVSASDLHAGHYHLVGCDLRELDVFEAKVVHESGLDLKLPTMFIAECVLVYMSCDESSALLSWITRNFSNAVLVSYDPVNMGDKFAEVMVENLKQRNCLLAGLQACTSIKAQEERTRHAGWETCKVWTMNQVYQSFPSMELHRVEKLEMLDERELLEQLLSHYCLCVAYKGGGVPSKFEQLSFPLDPR</sequence>
<dbReference type="GO" id="GO:0032259">
    <property type="term" value="P:methylation"/>
    <property type="evidence" value="ECO:0007669"/>
    <property type="project" value="UniProtKB-KW"/>
</dbReference>
<feature type="binding site" evidence="8">
    <location>
        <begin position="169"/>
        <end position="170"/>
    </location>
    <ligand>
        <name>S-adenosyl-L-methionine</name>
        <dbReference type="ChEBI" id="CHEBI:59789"/>
    </ligand>
</feature>
<evidence type="ECO:0000256" key="2">
    <source>
        <dbReference type="ARBA" id="ARBA00003455"/>
    </source>
</evidence>
<comment type="similarity">
    <text evidence="3 7">Belongs to the methyltransferase superfamily. LCMT family.</text>
</comment>
<comment type="function">
    <text evidence="2 7">Methylates the carboxyl group of the C-terminal leucine residue of protein phosphatase 2A catalytic subunits to form alpha-leucine ester residues.</text>
</comment>